<evidence type="ECO:0000313" key="1">
    <source>
        <dbReference type="EMBL" id="MBM7632298.1"/>
    </source>
</evidence>
<name>A0ABS2PA48_9BACL</name>
<sequence>MTTLNSYELFLALYEDIAFEQMDCSGWTMDEMMKATYKLYTAEEEKAYGALAIGVEVVDVDKSNSEDHSNGD</sequence>
<organism evidence="1 2">
    <name type="scientific">Geomicrobium sediminis</name>
    <dbReference type="NCBI Taxonomy" id="1347788"/>
    <lineage>
        <taxon>Bacteria</taxon>
        <taxon>Bacillati</taxon>
        <taxon>Bacillota</taxon>
        <taxon>Bacilli</taxon>
        <taxon>Bacillales</taxon>
        <taxon>Geomicrobium</taxon>
    </lineage>
</organism>
<comment type="caution">
    <text evidence="1">The sequence shown here is derived from an EMBL/GenBank/DDBJ whole genome shotgun (WGS) entry which is preliminary data.</text>
</comment>
<evidence type="ECO:0000313" key="2">
    <source>
        <dbReference type="Proteomes" id="UP000741863"/>
    </source>
</evidence>
<gene>
    <name evidence="1" type="ORF">JOD17_001391</name>
</gene>
<dbReference type="SUPFAM" id="SSF88697">
    <property type="entry name" value="PUA domain-like"/>
    <property type="match status" value="1"/>
</dbReference>
<dbReference type="InterPro" id="IPR015947">
    <property type="entry name" value="PUA-like_sf"/>
</dbReference>
<keyword evidence="2" id="KW-1185">Reference proteome</keyword>
<reference evidence="1 2" key="1">
    <citation type="submission" date="2021-01" db="EMBL/GenBank/DDBJ databases">
        <title>Genomic Encyclopedia of Type Strains, Phase IV (KMG-IV): sequencing the most valuable type-strain genomes for metagenomic binning, comparative biology and taxonomic classification.</title>
        <authorList>
            <person name="Goeker M."/>
        </authorList>
    </citation>
    <scope>NUCLEOTIDE SEQUENCE [LARGE SCALE GENOMIC DNA]</scope>
    <source>
        <strain evidence="1 2">DSM 25540</strain>
    </source>
</reference>
<accession>A0ABS2PA48</accession>
<dbReference type="Gene3D" id="2.30.130.30">
    <property type="entry name" value="Hypothetical protein"/>
    <property type="match status" value="1"/>
</dbReference>
<dbReference type="EMBL" id="JAFBEC010000003">
    <property type="protein sequence ID" value="MBM7632298.1"/>
    <property type="molecule type" value="Genomic_DNA"/>
</dbReference>
<protein>
    <submittedName>
        <fullName evidence="1">ASC-1-like (ASCH) protein</fullName>
    </submittedName>
</protein>
<dbReference type="Proteomes" id="UP000741863">
    <property type="component" value="Unassembled WGS sequence"/>
</dbReference>
<proteinExistence type="predicted"/>